<keyword evidence="2" id="KW-1133">Transmembrane helix</keyword>
<accession>A0AAN7TQL6</accession>
<keyword evidence="2" id="KW-0472">Membrane</keyword>
<keyword evidence="2" id="KW-0812">Transmembrane</keyword>
<feature type="region of interest" description="Disordered" evidence="1">
    <location>
        <begin position="211"/>
        <end position="264"/>
    </location>
</feature>
<dbReference type="Proteomes" id="UP001310890">
    <property type="component" value="Unassembled WGS sequence"/>
</dbReference>
<evidence type="ECO:0000256" key="1">
    <source>
        <dbReference type="SAM" id="MobiDB-lite"/>
    </source>
</evidence>
<dbReference type="EMBL" id="JAVRRL010000034">
    <property type="protein sequence ID" value="KAK5111975.1"/>
    <property type="molecule type" value="Genomic_DNA"/>
</dbReference>
<evidence type="ECO:0000256" key="2">
    <source>
        <dbReference type="SAM" id="Phobius"/>
    </source>
</evidence>
<sequence>MQIRRPIPDVLISLALALPFLSGIALETLLSHHSRLLAQKTKSQQHQASGVFQLITAFFLILETVLATLAGTHLAPQGSLNCALRERWLALFRSKNGEAIRRIQDGLRCCGLVNGRDMAFPFPGQGRGSDACQVAYGRETGCLEPWRGAERRVAALLLVVPIGVFVWKLAILFFNSRSTANASWLPSTIRLPVDDGIEESGRAPRHAIEYRDSSTGAEQQQVVEEQGEEDSVLEEIEQLNRDSSLASRVEGERSKRGGGVWDEE</sequence>
<evidence type="ECO:0008006" key="5">
    <source>
        <dbReference type="Google" id="ProtNLM"/>
    </source>
</evidence>
<feature type="compositionally biased region" description="Acidic residues" evidence="1">
    <location>
        <begin position="225"/>
        <end position="237"/>
    </location>
</feature>
<organism evidence="3 4">
    <name type="scientific">Meristemomyces frigidus</name>
    <dbReference type="NCBI Taxonomy" id="1508187"/>
    <lineage>
        <taxon>Eukaryota</taxon>
        <taxon>Fungi</taxon>
        <taxon>Dikarya</taxon>
        <taxon>Ascomycota</taxon>
        <taxon>Pezizomycotina</taxon>
        <taxon>Dothideomycetes</taxon>
        <taxon>Dothideomycetidae</taxon>
        <taxon>Mycosphaerellales</taxon>
        <taxon>Teratosphaeriaceae</taxon>
        <taxon>Meristemomyces</taxon>
    </lineage>
</organism>
<reference evidence="3" key="1">
    <citation type="submission" date="2023-08" db="EMBL/GenBank/DDBJ databases">
        <title>Black Yeasts Isolated from many extreme environments.</title>
        <authorList>
            <person name="Coleine C."/>
            <person name="Stajich J.E."/>
            <person name="Selbmann L."/>
        </authorList>
    </citation>
    <scope>NUCLEOTIDE SEQUENCE</scope>
    <source>
        <strain evidence="3">CCFEE 5401</strain>
    </source>
</reference>
<name>A0AAN7TQL6_9PEZI</name>
<proteinExistence type="predicted"/>
<dbReference type="AlphaFoldDB" id="A0AAN7TQL6"/>
<evidence type="ECO:0000313" key="4">
    <source>
        <dbReference type="Proteomes" id="UP001310890"/>
    </source>
</evidence>
<comment type="caution">
    <text evidence="3">The sequence shown here is derived from an EMBL/GenBank/DDBJ whole genome shotgun (WGS) entry which is preliminary data.</text>
</comment>
<feature type="transmembrane region" description="Helical" evidence="2">
    <location>
        <begin position="49"/>
        <end position="70"/>
    </location>
</feature>
<protein>
    <recommendedName>
        <fullName evidence="5">Tetraspanin Tsp3</fullName>
    </recommendedName>
</protein>
<gene>
    <name evidence="3" type="ORF">LTR62_004509</name>
</gene>
<evidence type="ECO:0000313" key="3">
    <source>
        <dbReference type="EMBL" id="KAK5111975.1"/>
    </source>
</evidence>
<feature type="transmembrane region" description="Helical" evidence="2">
    <location>
        <begin position="153"/>
        <end position="174"/>
    </location>
</feature>